<evidence type="ECO:0000313" key="1">
    <source>
        <dbReference type="EMBL" id="GIX94575.1"/>
    </source>
</evidence>
<proteinExistence type="predicted"/>
<gene>
    <name evidence="1" type="ORF">CEXT_95031</name>
</gene>
<dbReference type="AlphaFoldDB" id="A0AAV4PDD5"/>
<accession>A0AAV4PDD5</accession>
<dbReference type="Proteomes" id="UP001054945">
    <property type="component" value="Unassembled WGS sequence"/>
</dbReference>
<name>A0AAV4PDD5_CAEEX</name>
<keyword evidence="2" id="KW-1185">Reference proteome</keyword>
<organism evidence="1 2">
    <name type="scientific">Caerostris extrusa</name>
    <name type="common">Bark spider</name>
    <name type="synonym">Caerostris bankana</name>
    <dbReference type="NCBI Taxonomy" id="172846"/>
    <lineage>
        <taxon>Eukaryota</taxon>
        <taxon>Metazoa</taxon>
        <taxon>Ecdysozoa</taxon>
        <taxon>Arthropoda</taxon>
        <taxon>Chelicerata</taxon>
        <taxon>Arachnida</taxon>
        <taxon>Araneae</taxon>
        <taxon>Araneomorphae</taxon>
        <taxon>Entelegynae</taxon>
        <taxon>Araneoidea</taxon>
        <taxon>Araneidae</taxon>
        <taxon>Caerostris</taxon>
    </lineage>
</organism>
<dbReference type="EMBL" id="BPLR01004395">
    <property type="protein sequence ID" value="GIX94575.1"/>
    <property type="molecule type" value="Genomic_DNA"/>
</dbReference>
<sequence>MHASSGYAQSEGMGFPHESGISVFVPQSMPKEFVSVWLGSGRSVQYSPSIHHWERICGKHASSGYAQSEGMGFPHEFGIMYLCPQSMPKEFVSVWLGSRLVNGMILVYGRDEHTLCGFQTACTHVIAPQYAQNPIKII</sequence>
<reference evidence="1 2" key="1">
    <citation type="submission" date="2021-06" db="EMBL/GenBank/DDBJ databases">
        <title>Caerostris extrusa draft genome.</title>
        <authorList>
            <person name="Kono N."/>
            <person name="Arakawa K."/>
        </authorList>
    </citation>
    <scope>NUCLEOTIDE SEQUENCE [LARGE SCALE GENOMIC DNA]</scope>
</reference>
<evidence type="ECO:0000313" key="2">
    <source>
        <dbReference type="Proteomes" id="UP001054945"/>
    </source>
</evidence>
<comment type="caution">
    <text evidence="1">The sequence shown here is derived from an EMBL/GenBank/DDBJ whole genome shotgun (WGS) entry which is preliminary data.</text>
</comment>
<protein>
    <submittedName>
        <fullName evidence="1">Uncharacterized protein</fullName>
    </submittedName>
</protein>